<dbReference type="InterPro" id="IPR024445">
    <property type="entry name" value="Tnp_ISXO2-like"/>
</dbReference>
<evidence type="ECO:0000313" key="12">
    <source>
        <dbReference type="Proteomes" id="UP001620626"/>
    </source>
</evidence>
<dbReference type="Proteomes" id="UP001620626">
    <property type="component" value="Unassembled WGS sequence"/>
</dbReference>
<evidence type="ECO:0000256" key="6">
    <source>
        <dbReference type="ARBA" id="ARBA00022840"/>
    </source>
</evidence>
<feature type="domain" description="ISXO2-like transposase" evidence="9">
    <location>
        <begin position="440"/>
        <end position="560"/>
    </location>
</feature>
<dbReference type="InterPro" id="IPR024604">
    <property type="entry name" value="GSG2_C"/>
</dbReference>
<reference evidence="11 12" key="1">
    <citation type="submission" date="2024-10" db="EMBL/GenBank/DDBJ databases">
        <authorList>
            <person name="Kim D."/>
        </authorList>
    </citation>
    <scope>NUCLEOTIDE SEQUENCE [LARGE SCALE GENOMIC DNA]</scope>
    <source>
        <strain evidence="11">BH-2024</strain>
    </source>
</reference>
<keyword evidence="5" id="KW-0418">Kinase</keyword>
<feature type="domain" description="Serine/threonine-protein kinase haspin C-terminal" evidence="10">
    <location>
        <begin position="374"/>
        <end position="462"/>
    </location>
</feature>
<evidence type="ECO:0000256" key="7">
    <source>
        <dbReference type="ARBA" id="ARBA00047899"/>
    </source>
</evidence>
<dbReference type="PANTHER" id="PTHR24419">
    <property type="entry name" value="INTERLEUKIN-1 RECEPTOR-ASSOCIATED KINASE"/>
    <property type="match status" value="1"/>
</dbReference>
<evidence type="ECO:0000256" key="3">
    <source>
        <dbReference type="ARBA" id="ARBA00022679"/>
    </source>
</evidence>
<evidence type="ECO:0000256" key="5">
    <source>
        <dbReference type="ARBA" id="ARBA00022777"/>
    </source>
</evidence>
<evidence type="ECO:0000259" key="9">
    <source>
        <dbReference type="SMART" id="SM01126"/>
    </source>
</evidence>
<accession>A0ABD2IGN5</accession>
<dbReference type="Gene3D" id="1.10.510.10">
    <property type="entry name" value="Transferase(Phosphotransferase) domain 1"/>
    <property type="match status" value="2"/>
</dbReference>
<evidence type="ECO:0000256" key="8">
    <source>
        <dbReference type="ARBA" id="ARBA00048679"/>
    </source>
</evidence>
<comment type="catalytic activity">
    <reaction evidence="7">
        <text>L-threonyl-[protein] + ATP = O-phospho-L-threonyl-[protein] + ADP + H(+)</text>
        <dbReference type="Rhea" id="RHEA:46608"/>
        <dbReference type="Rhea" id="RHEA-COMP:11060"/>
        <dbReference type="Rhea" id="RHEA-COMP:11605"/>
        <dbReference type="ChEBI" id="CHEBI:15378"/>
        <dbReference type="ChEBI" id="CHEBI:30013"/>
        <dbReference type="ChEBI" id="CHEBI:30616"/>
        <dbReference type="ChEBI" id="CHEBI:61977"/>
        <dbReference type="ChEBI" id="CHEBI:456216"/>
        <dbReference type="EC" id="2.7.11.1"/>
    </reaction>
</comment>
<gene>
    <name evidence="11" type="ORF">niasHT_039914</name>
</gene>
<sequence>MVASGHTLESYLKNKTKNKGEHDSIFHECVSIFKQVALSLAITEDVLAFKHRDLHTGNILVEQCPPNEEIRFLYGNQQFDVASNGVRVTIIDFTLLHLRKDERLFFDDLSRDPGLFIGKGVSCKDGDYQFNIYRMMQEARINVSAVSYEHLPFEMSPDKQIRSVPRNFLISVIRLAATPEKSDEPMLVPANQVFNELVITTNVGIISPIARTFSLLVMAKVVQGEFPGPLSEEFKKFRAKDKDAQNPLPRENKAANFTLIGIRHCRAALDSYIKTKAKNEGERDSIFHECVSIFKQVALSLAITEDVLAFEHSDLHTGNILVEQCPPNEEIRFLYRGEQIVVVSKGVRATIINFTLSRIKLQKEDAVFANEPTPSLFKGKGDYQFEVYRMMKHAVGPNSWSKFFPVTNAYWMTYVGKKLFCKCQKEEKNAFGWDWAHCSNRREFVARRKYHRGRRVPQQWVFGMFDVHAHVGVVQLVPDRTRNTLLPIIEQFVLPGTTIHSDQWAAYMGGAIPAIPVVAPYVHHSVNHAHNFVDPLTGAHTNHPTPTIDGDALKDNLRKELGQKLRVEKEEEINKTVNHFEEQIMTDFIFFFLSEQQTQIGHQSDEAALLKTVADDRTGIVDNALES</sequence>
<protein>
    <recommendedName>
        <fullName evidence="1">non-specific serine/threonine protein kinase</fullName>
        <ecNumber evidence="1">2.7.11.1</ecNumber>
    </recommendedName>
</protein>
<keyword evidence="12" id="KW-1185">Reference proteome</keyword>
<dbReference type="AlphaFoldDB" id="A0ABD2IGN5"/>
<comment type="caution">
    <text evidence="11">The sequence shown here is derived from an EMBL/GenBank/DDBJ whole genome shotgun (WGS) entry which is preliminary data.</text>
</comment>
<evidence type="ECO:0000256" key="1">
    <source>
        <dbReference type="ARBA" id="ARBA00012513"/>
    </source>
</evidence>
<dbReference type="GO" id="GO:0005524">
    <property type="term" value="F:ATP binding"/>
    <property type="evidence" value="ECO:0007669"/>
    <property type="project" value="UniProtKB-KW"/>
</dbReference>
<keyword evidence="3" id="KW-0808">Transferase</keyword>
<evidence type="ECO:0000313" key="11">
    <source>
        <dbReference type="EMBL" id="KAL3076425.1"/>
    </source>
</evidence>
<dbReference type="SMART" id="SM01126">
    <property type="entry name" value="DDE_Tnp_IS1595"/>
    <property type="match status" value="1"/>
</dbReference>
<evidence type="ECO:0000256" key="2">
    <source>
        <dbReference type="ARBA" id="ARBA00022527"/>
    </source>
</evidence>
<dbReference type="EMBL" id="JBICBT010001253">
    <property type="protein sequence ID" value="KAL3076425.1"/>
    <property type="molecule type" value="Genomic_DNA"/>
</dbReference>
<comment type="catalytic activity">
    <reaction evidence="8">
        <text>L-seryl-[protein] + ATP = O-phospho-L-seryl-[protein] + ADP + H(+)</text>
        <dbReference type="Rhea" id="RHEA:17989"/>
        <dbReference type="Rhea" id="RHEA-COMP:9863"/>
        <dbReference type="Rhea" id="RHEA-COMP:11604"/>
        <dbReference type="ChEBI" id="CHEBI:15378"/>
        <dbReference type="ChEBI" id="CHEBI:29999"/>
        <dbReference type="ChEBI" id="CHEBI:30616"/>
        <dbReference type="ChEBI" id="CHEBI:83421"/>
        <dbReference type="ChEBI" id="CHEBI:456216"/>
        <dbReference type="EC" id="2.7.11.1"/>
    </reaction>
</comment>
<keyword evidence="6" id="KW-0067">ATP-binding</keyword>
<dbReference type="SMART" id="SM01331">
    <property type="entry name" value="DUF3635"/>
    <property type="match status" value="1"/>
</dbReference>
<dbReference type="SUPFAM" id="SSF56112">
    <property type="entry name" value="Protein kinase-like (PK-like)"/>
    <property type="match status" value="1"/>
</dbReference>
<organism evidence="11 12">
    <name type="scientific">Heterodera trifolii</name>
    <dbReference type="NCBI Taxonomy" id="157864"/>
    <lineage>
        <taxon>Eukaryota</taxon>
        <taxon>Metazoa</taxon>
        <taxon>Ecdysozoa</taxon>
        <taxon>Nematoda</taxon>
        <taxon>Chromadorea</taxon>
        <taxon>Rhabditida</taxon>
        <taxon>Tylenchina</taxon>
        <taxon>Tylenchomorpha</taxon>
        <taxon>Tylenchoidea</taxon>
        <taxon>Heteroderidae</taxon>
        <taxon>Heteroderinae</taxon>
        <taxon>Heterodera</taxon>
    </lineage>
</organism>
<evidence type="ECO:0000256" key="4">
    <source>
        <dbReference type="ARBA" id="ARBA00022741"/>
    </source>
</evidence>
<evidence type="ECO:0000259" key="10">
    <source>
        <dbReference type="SMART" id="SM01331"/>
    </source>
</evidence>
<dbReference type="PANTHER" id="PTHR24419:SF18">
    <property type="entry name" value="SERINE_THREONINE-PROTEIN KINASE HASPIN"/>
    <property type="match status" value="1"/>
</dbReference>
<dbReference type="InterPro" id="IPR011009">
    <property type="entry name" value="Kinase-like_dom_sf"/>
</dbReference>
<dbReference type="Pfam" id="PF12762">
    <property type="entry name" value="DDE_Tnp_IS1595"/>
    <property type="match status" value="1"/>
</dbReference>
<name>A0ABD2IGN5_9BILA</name>
<dbReference type="GO" id="GO:0004674">
    <property type="term" value="F:protein serine/threonine kinase activity"/>
    <property type="evidence" value="ECO:0007669"/>
    <property type="project" value="UniProtKB-KW"/>
</dbReference>
<keyword evidence="4" id="KW-0547">Nucleotide-binding</keyword>
<proteinExistence type="predicted"/>
<dbReference type="Pfam" id="PF12330">
    <property type="entry name" value="Haspin_kinase"/>
    <property type="match status" value="2"/>
</dbReference>
<keyword evidence="2" id="KW-0723">Serine/threonine-protein kinase</keyword>
<dbReference type="EC" id="2.7.11.1" evidence="1"/>